<proteinExistence type="predicted"/>
<name>A0A3B1CW41_9ZZZZ</name>
<evidence type="ECO:0000313" key="2">
    <source>
        <dbReference type="EMBL" id="VAX28198.1"/>
    </source>
</evidence>
<dbReference type="Gene3D" id="3.40.50.150">
    <property type="entry name" value="Vaccinia Virus protein VP39"/>
    <property type="match status" value="1"/>
</dbReference>
<reference evidence="2" key="1">
    <citation type="submission" date="2018-06" db="EMBL/GenBank/DDBJ databases">
        <authorList>
            <person name="Zhirakovskaya E."/>
        </authorList>
    </citation>
    <scope>NUCLEOTIDE SEQUENCE</scope>
</reference>
<dbReference type="SUPFAM" id="SSF53335">
    <property type="entry name" value="S-adenosyl-L-methionine-dependent methyltransferases"/>
    <property type="match status" value="1"/>
</dbReference>
<dbReference type="CDD" id="cd02440">
    <property type="entry name" value="AdoMet_MTases"/>
    <property type="match status" value="1"/>
</dbReference>
<sequence>MNKYTSMTEYYDALMTSGYYDYDAIAKSLSTILQGRKKILELGVGTGLVAQKLLHDHPDCEFTGIDFTASMLEKAKERLPQNVQLLEQDVTTLALGNRFEAAFGNGGVWGFVNTGKEYILVSHLTNIQDNIKGLRRVAEHLEEKALFIMSVQGVHQNFERELPEQILYSQEISEEGDFIEKDYIFKKNGEVLARHRNRFRLFRGNAIQELLGEVGFKFQYIDSDDRFHVYVK</sequence>
<evidence type="ECO:0000259" key="1">
    <source>
        <dbReference type="Pfam" id="PF13649"/>
    </source>
</evidence>
<organism evidence="2">
    <name type="scientific">hydrothermal vent metagenome</name>
    <dbReference type="NCBI Taxonomy" id="652676"/>
    <lineage>
        <taxon>unclassified sequences</taxon>
        <taxon>metagenomes</taxon>
        <taxon>ecological metagenomes</taxon>
    </lineage>
</organism>
<dbReference type="InterPro" id="IPR041698">
    <property type="entry name" value="Methyltransf_25"/>
</dbReference>
<dbReference type="InterPro" id="IPR029063">
    <property type="entry name" value="SAM-dependent_MTases_sf"/>
</dbReference>
<dbReference type="EMBL" id="UOGF01000035">
    <property type="protein sequence ID" value="VAX28198.1"/>
    <property type="molecule type" value="Genomic_DNA"/>
</dbReference>
<accession>A0A3B1CW41</accession>
<protein>
    <recommendedName>
        <fullName evidence="1">Methyltransferase domain-containing protein</fullName>
    </recommendedName>
</protein>
<gene>
    <name evidence="2" type="ORF">MNBD_NITROSPIRAE01-2353</name>
</gene>
<dbReference type="Pfam" id="PF13649">
    <property type="entry name" value="Methyltransf_25"/>
    <property type="match status" value="1"/>
</dbReference>
<feature type="domain" description="Methyltransferase" evidence="1">
    <location>
        <begin position="39"/>
        <end position="105"/>
    </location>
</feature>
<dbReference type="AlphaFoldDB" id="A0A3B1CW41"/>